<evidence type="ECO:0008006" key="3">
    <source>
        <dbReference type="Google" id="ProtNLM"/>
    </source>
</evidence>
<gene>
    <name evidence="1" type="ORF">RW1_031_00550</name>
</gene>
<dbReference type="Proteomes" id="UP000019491">
    <property type="component" value="Unassembled WGS sequence"/>
</dbReference>
<name>X0Q704_RHOWR</name>
<dbReference type="OrthoDB" id="9790035at2"/>
<dbReference type="RefSeq" id="WP_037234311.1">
    <property type="nucleotide sequence ID" value="NZ_BAWF01000031.1"/>
</dbReference>
<reference evidence="1 2" key="1">
    <citation type="submission" date="2014-02" db="EMBL/GenBank/DDBJ databases">
        <title>Whole genome shotgun sequence of Rhodococcus wratislaviensis NBRC 100605.</title>
        <authorList>
            <person name="Hosoyama A."/>
            <person name="Tsuchikane K."/>
            <person name="Yoshida I."/>
            <person name="Ohji S."/>
            <person name="Ichikawa N."/>
            <person name="Yamazoe A."/>
            <person name="Fujita N."/>
        </authorList>
    </citation>
    <scope>NUCLEOTIDE SEQUENCE [LARGE SCALE GENOMIC DNA]</scope>
    <source>
        <strain evidence="1 2">NBRC 100605</strain>
    </source>
</reference>
<sequence>MNTTTNSRAVVIGAGIGGLLAARVLSERFDRVTVVERDGLPEIPVARRCVPQSRHAHALTARGRAAIEELFPGFTADILGFGAPTGDGQSDFRWVFDGHRWAKGISGVHLLLASRPLIEWHLRNLVRALPNVEILGHCAAIGIITDPRRHAVTGLALSRKAHRIAEDALDADLIVDASGRSSQSQGWLEPLGYPRPEEEKLSIHLAYATRRYRRETTQIDGDRGIGVGSLPTLPRGGLALAQENDTWIITLAGYGDDEPPLDAAGFAEFAASCPAPDLGELIAEAEPIDDGVRYRVPTTVRRHFDPAHLPSGYIPFGDTICSFNPIYGQGMSVAALEALILRQCLLADSPRVTDRFLRTARPILDHAWEMTCNTDLRMPFIEGNRTRRARVTNAYVARVHRAAATDPRVGTAFLRVISLLDRPTSLMSPAILARVLWANLTSHPPNAPTRRPTNVRLN</sequence>
<dbReference type="PANTHER" id="PTHR43422">
    <property type="entry name" value="THIAMINE THIAZOLE SYNTHASE"/>
    <property type="match status" value="1"/>
</dbReference>
<evidence type="ECO:0000313" key="2">
    <source>
        <dbReference type="Proteomes" id="UP000019491"/>
    </source>
</evidence>
<organism evidence="1 2">
    <name type="scientific">Rhodococcus wratislaviensis NBRC 100605</name>
    <dbReference type="NCBI Taxonomy" id="1219028"/>
    <lineage>
        <taxon>Bacteria</taxon>
        <taxon>Bacillati</taxon>
        <taxon>Actinomycetota</taxon>
        <taxon>Actinomycetes</taxon>
        <taxon>Mycobacteriales</taxon>
        <taxon>Nocardiaceae</taxon>
        <taxon>Rhodococcus</taxon>
    </lineage>
</organism>
<dbReference type="SUPFAM" id="SSF51905">
    <property type="entry name" value="FAD/NAD(P)-binding domain"/>
    <property type="match status" value="1"/>
</dbReference>
<dbReference type="PANTHER" id="PTHR43422:SF3">
    <property type="entry name" value="THIAMINE THIAZOLE SYNTHASE"/>
    <property type="match status" value="1"/>
</dbReference>
<keyword evidence="2" id="KW-1185">Reference proteome</keyword>
<proteinExistence type="predicted"/>
<dbReference type="EMBL" id="BAWF01000031">
    <property type="protein sequence ID" value="GAF46471.1"/>
    <property type="molecule type" value="Genomic_DNA"/>
</dbReference>
<dbReference type="Gene3D" id="3.50.50.60">
    <property type="entry name" value="FAD/NAD(P)-binding domain"/>
    <property type="match status" value="1"/>
</dbReference>
<evidence type="ECO:0000313" key="1">
    <source>
        <dbReference type="EMBL" id="GAF46471.1"/>
    </source>
</evidence>
<accession>X0Q704</accession>
<comment type="caution">
    <text evidence="1">The sequence shown here is derived from an EMBL/GenBank/DDBJ whole genome shotgun (WGS) entry which is preliminary data.</text>
</comment>
<dbReference type="AlphaFoldDB" id="X0Q704"/>
<protein>
    <recommendedName>
        <fullName evidence="3">Monooxygenase</fullName>
    </recommendedName>
</protein>
<dbReference type="InterPro" id="IPR036188">
    <property type="entry name" value="FAD/NAD-bd_sf"/>
</dbReference>